<organism evidence="2 3">
    <name type="scientific">Saccharopolyspora spinosa</name>
    <dbReference type="NCBI Taxonomy" id="60894"/>
    <lineage>
        <taxon>Bacteria</taxon>
        <taxon>Bacillati</taxon>
        <taxon>Actinomycetota</taxon>
        <taxon>Actinomycetes</taxon>
        <taxon>Pseudonocardiales</taxon>
        <taxon>Pseudonocardiaceae</taxon>
        <taxon>Saccharopolyspora</taxon>
    </lineage>
</organism>
<reference evidence="2" key="1">
    <citation type="submission" date="2017-12" db="EMBL/GenBank/DDBJ databases">
        <title>Sequencing the genomes of 1000 Actinobacteria strains.</title>
        <authorList>
            <person name="Klenk H.-P."/>
        </authorList>
    </citation>
    <scope>NUCLEOTIDE SEQUENCE [LARGE SCALE GENOMIC DNA]</scope>
    <source>
        <strain evidence="2">DSM 44228</strain>
    </source>
</reference>
<keyword evidence="1" id="KW-0812">Transmembrane</keyword>
<dbReference type="EMBL" id="PJNB01000001">
    <property type="protein sequence ID" value="PKW19007.1"/>
    <property type="molecule type" value="Genomic_DNA"/>
</dbReference>
<comment type="caution">
    <text evidence="2">The sequence shown here is derived from an EMBL/GenBank/DDBJ whole genome shotgun (WGS) entry which is preliminary data.</text>
</comment>
<keyword evidence="1" id="KW-1133">Transmembrane helix</keyword>
<name>A0A2N3Y7T7_SACSN</name>
<proteinExistence type="predicted"/>
<gene>
    <name evidence="2" type="ORF">A8926_7147</name>
</gene>
<evidence type="ECO:0000313" key="3">
    <source>
        <dbReference type="Proteomes" id="UP000233786"/>
    </source>
</evidence>
<dbReference type="RefSeq" id="WP_010310757.1">
    <property type="nucleotide sequence ID" value="NZ_CP061007.1"/>
</dbReference>
<evidence type="ECO:0000256" key="1">
    <source>
        <dbReference type="SAM" id="Phobius"/>
    </source>
</evidence>
<dbReference type="Proteomes" id="UP000233786">
    <property type="component" value="Unassembled WGS sequence"/>
</dbReference>
<sequence length="502" mass="54140">MNGARYGLRVLALVGIVVLGVAAGIWWSWPKDTSPQRHQAPELSSRQLAELLPAAGVGRFRSREDALDRNSFLAAVQDCAPVPAIQQFRTTSTAGFASYVLDRDTPVQVAVVRVDRERVAQVQDALSSAGNCHHPADGGEQAWTKIARPWFGDVSALFTTTDVTPGEQDVYAIGGPVWTFTMSDEWLVAVGAYTAPLETVAEIYPPLLERFDREVGTHFLRPGESRGGCRPANLVIHDLPPGALSDQAVMALQGMHDMACQDRADEVRSLMSTPLVVDDGSTDDGTSVDIGDPGEIARILETRGVYRNGAVQYRLGDSALVFSTLSSPGAKFLTWDAYVRDCATAMPSAARMCGPDPYGPLGGADWRQVLAERGCDPDPGLPKPVQHAQFQDFTGDGRPDAVLVVSCSLTGDAQLNAVQVYDGGSPPESPRLIQELLGGDPGPEGRGLLPVAVMLGGDDLTAESWSWRESDDYYRPSLFVIDQFRWQGGTFAPMSREVQEVP</sequence>
<keyword evidence="1" id="KW-0472">Membrane</keyword>
<feature type="transmembrane region" description="Helical" evidence="1">
    <location>
        <begin position="7"/>
        <end position="29"/>
    </location>
</feature>
<keyword evidence="3" id="KW-1185">Reference proteome</keyword>
<evidence type="ECO:0000313" key="2">
    <source>
        <dbReference type="EMBL" id="PKW19007.1"/>
    </source>
</evidence>
<protein>
    <submittedName>
        <fullName evidence="2">Uncharacterized protein</fullName>
    </submittedName>
</protein>
<dbReference type="STRING" id="994479.GCA_000194155_05156"/>
<dbReference type="OrthoDB" id="3674675at2"/>
<accession>A0A2N3Y7T7</accession>
<dbReference type="AlphaFoldDB" id="A0A2N3Y7T7"/>